<feature type="compositionally biased region" description="Acidic residues" evidence="7">
    <location>
        <begin position="177"/>
        <end position="190"/>
    </location>
</feature>
<dbReference type="AlphaFoldDB" id="A0A2H4S9T3"/>
<feature type="region of interest" description="Disordered" evidence="7">
    <location>
        <begin position="365"/>
        <end position="528"/>
    </location>
</feature>
<dbReference type="InterPro" id="IPR050453">
    <property type="entry name" value="LIM_Homeobox_TF"/>
</dbReference>
<evidence type="ECO:0000313" key="9">
    <source>
        <dbReference type="EMBL" id="ATY59876.1"/>
    </source>
</evidence>
<dbReference type="PANTHER" id="PTHR24208:SF166">
    <property type="entry name" value="LIM HOMEOBOX TRANSCRIPTION FACTOR 1 ALPHA, ISOFORM B"/>
    <property type="match status" value="1"/>
</dbReference>
<dbReference type="OrthoDB" id="6159439at2759"/>
<evidence type="ECO:0000256" key="5">
    <source>
        <dbReference type="PROSITE-ProRule" id="PRU00108"/>
    </source>
</evidence>
<evidence type="ECO:0000256" key="1">
    <source>
        <dbReference type="ARBA" id="ARBA00004123"/>
    </source>
</evidence>
<dbReference type="GO" id="GO:0000981">
    <property type="term" value="F:DNA-binding transcription factor activity, RNA polymerase II-specific"/>
    <property type="evidence" value="ECO:0007669"/>
    <property type="project" value="TreeGrafter"/>
</dbReference>
<dbReference type="CDD" id="cd00086">
    <property type="entry name" value="homeodomain"/>
    <property type="match status" value="1"/>
</dbReference>
<sequence>MFATQLCEPIAHKWPLEKYPPSFPEQTRPRMADPHGIGSSAKPLWPEEGMYMQQRGGTNHPQQLFPTTQDSTPNKGQPDTLAESHENAPQGHSFGDYHGYSHGYGPGSSRFRTRTSPSAPSIISEPPSYRGMHSSDHLWRSRMDTRGDGGSIGHYGASSTGGPPAPASLGMGHGDGDDYSDEGDVGEGESEGMQQTAAERLASRRKMKRFRLTHQQTRFLMSEFAKQPHPDAAHRDRLSREIPGLSPRQVQVWFQNRRAKIKRLNADDRERVVQMRAVPENFDNVQALHSPYGAVPAYEGALSHAPSHHHHPHIYGAQHPRALMVDVRRTEGENHPMQSTGLTPVFGGIGFGQNHVPGMLETNPMLSSPSTFGPNDRYTYGTRPHGVGVSDAKASSTSSPVNEGDHRPGPRPLRPAGLADPLTRGRSASLQSTMGSSVYWRGGGLGDVAEVHDSTPEHGSEGPAPPLHSSASGMGLNTLFYGDDTSTQPSSASGDMGPRQDQFPRSRAPPASFPLESRGQYTDMGQQPMLSPIRTDMARPAASAHAGAAYTPTYSSPLPLPGSASAPNTRLLEPRDHIPQFGYNAGDTSAAAVHTFPPQAAGESVDQQRPFYPPETQSTQYERPGHVLPYGETAEETDGVKRE</sequence>
<dbReference type="PANTHER" id="PTHR24208">
    <property type="entry name" value="LIM/HOMEOBOX PROTEIN LHX"/>
    <property type="match status" value="1"/>
</dbReference>
<dbReference type="InterPro" id="IPR001356">
    <property type="entry name" value="HD"/>
</dbReference>
<evidence type="ECO:0000256" key="3">
    <source>
        <dbReference type="ARBA" id="ARBA00023155"/>
    </source>
</evidence>
<feature type="compositionally biased region" description="Basic and acidic residues" evidence="7">
    <location>
        <begin position="133"/>
        <end position="147"/>
    </location>
</feature>
<proteinExistence type="predicted"/>
<dbReference type="EMBL" id="CP023323">
    <property type="protein sequence ID" value="ATY59876.1"/>
    <property type="molecule type" value="Genomic_DNA"/>
</dbReference>
<dbReference type="GO" id="GO:0005634">
    <property type="term" value="C:nucleus"/>
    <property type="evidence" value="ECO:0007669"/>
    <property type="project" value="UniProtKB-SubCell"/>
</dbReference>
<feature type="compositionally biased region" description="Polar residues" evidence="7">
    <location>
        <begin position="426"/>
        <end position="436"/>
    </location>
</feature>
<evidence type="ECO:0000256" key="7">
    <source>
        <dbReference type="SAM" id="MobiDB-lite"/>
    </source>
</evidence>
<feature type="compositionally biased region" description="Basic and acidic residues" evidence="7">
    <location>
        <begin position="449"/>
        <end position="460"/>
    </location>
</feature>
<dbReference type="VEuPathDB" id="FungiDB:A9K55_005821"/>
<evidence type="ECO:0000313" key="10">
    <source>
        <dbReference type="Proteomes" id="UP000323067"/>
    </source>
</evidence>
<feature type="compositionally biased region" description="Polar residues" evidence="7">
    <location>
        <begin position="55"/>
        <end position="77"/>
    </location>
</feature>
<feature type="domain" description="Homeobox" evidence="8">
    <location>
        <begin position="203"/>
        <end position="264"/>
    </location>
</feature>
<evidence type="ECO:0000256" key="2">
    <source>
        <dbReference type="ARBA" id="ARBA00023125"/>
    </source>
</evidence>
<gene>
    <name evidence="9" type="ORF">A9K55_005821</name>
</gene>
<dbReference type="SMART" id="SM00389">
    <property type="entry name" value="HOX"/>
    <property type="match status" value="1"/>
</dbReference>
<feature type="compositionally biased region" description="Low complexity" evidence="7">
    <location>
        <begin position="91"/>
        <end position="109"/>
    </location>
</feature>
<dbReference type="SUPFAM" id="SSF46689">
    <property type="entry name" value="Homeodomain-like"/>
    <property type="match status" value="1"/>
</dbReference>
<evidence type="ECO:0000259" key="8">
    <source>
        <dbReference type="PROSITE" id="PS50071"/>
    </source>
</evidence>
<evidence type="ECO:0000256" key="6">
    <source>
        <dbReference type="RuleBase" id="RU000682"/>
    </source>
</evidence>
<feature type="compositionally biased region" description="Polar residues" evidence="7">
    <location>
        <begin position="519"/>
        <end position="528"/>
    </location>
</feature>
<feature type="compositionally biased region" description="Low complexity" evidence="7">
    <location>
        <begin position="116"/>
        <end position="128"/>
    </location>
</feature>
<organism evidence="9 10">
    <name type="scientific">Cordyceps militaris</name>
    <name type="common">Caterpillar fungus</name>
    <name type="synonym">Clavaria militaris</name>
    <dbReference type="NCBI Taxonomy" id="73501"/>
    <lineage>
        <taxon>Eukaryota</taxon>
        <taxon>Fungi</taxon>
        <taxon>Dikarya</taxon>
        <taxon>Ascomycota</taxon>
        <taxon>Pezizomycotina</taxon>
        <taxon>Sordariomycetes</taxon>
        <taxon>Hypocreomycetidae</taxon>
        <taxon>Hypocreales</taxon>
        <taxon>Cordycipitaceae</taxon>
        <taxon>Cordyceps</taxon>
    </lineage>
</organism>
<dbReference type="GO" id="GO:0000977">
    <property type="term" value="F:RNA polymerase II transcription regulatory region sequence-specific DNA binding"/>
    <property type="evidence" value="ECO:0007669"/>
    <property type="project" value="TreeGrafter"/>
</dbReference>
<evidence type="ECO:0000256" key="4">
    <source>
        <dbReference type="ARBA" id="ARBA00023242"/>
    </source>
</evidence>
<dbReference type="VEuPathDB" id="FungiDB:CCM_03144"/>
<dbReference type="InterPro" id="IPR009057">
    <property type="entry name" value="Homeodomain-like_sf"/>
</dbReference>
<feature type="DNA-binding region" description="Homeobox" evidence="5">
    <location>
        <begin position="205"/>
        <end position="265"/>
    </location>
</feature>
<reference evidence="9 10" key="1">
    <citation type="journal article" date="2017" name="BMC Genomics">
        <title>Chromosome level assembly and secondary metabolite potential of the parasitic fungus Cordyceps militaris.</title>
        <authorList>
            <person name="Kramer G.J."/>
            <person name="Nodwell J.R."/>
        </authorList>
    </citation>
    <scope>NUCLEOTIDE SEQUENCE [LARGE SCALE GENOMIC DNA]</scope>
    <source>
        <strain evidence="9 10">ATCC 34164</strain>
    </source>
</reference>
<feature type="region of interest" description="Disordered" evidence="7">
    <location>
        <begin position="599"/>
        <end position="643"/>
    </location>
</feature>
<comment type="subcellular location">
    <subcellularLocation>
        <location evidence="1 5 6">Nucleus</location>
    </subcellularLocation>
</comment>
<keyword evidence="3 5" id="KW-0371">Homeobox</keyword>
<name>A0A2H4S9T3_CORMI</name>
<accession>A0A2H4S9T3</accession>
<dbReference type="Proteomes" id="UP000323067">
    <property type="component" value="Chromosome vi"/>
</dbReference>
<keyword evidence="4 5" id="KW-0539">Nucleus</keyword>
<keyword evidence="2 5" id="KW-0238">DNA-binding</keyword>
<feature type="region of interest" description="Disordered" evidence="7">
    <location>
        <begin position="15"/>
        <end position="200"/>
    </location>
</feature>
<dbReference type="Gene3D" id="1.10.10.60">
    <property type="entry name" value="Homeodomain-like"/>
    <property type="match status" value="1"/>
</dbReference>
<dbReference type="PROSITE" id="PS50071">
    <property type="entry name" value="HOMEOBOX_2"/>
    <property type="match status" value="1"/>
</dbReference>
<dbReference type="Pfam" id="PF00046">
    <property type="entry name" value="Homeodomain"/>
    <property type="match status" value="1"/>
</dbReference>
<protein>
    <submittedName>
        <fullName evidence="9">Paired box Pax-6</fullName>
    </submittedName>
</protein>
<feature type="compositionally biased region" description="Polar residues" evidence="7">
    <location>
        <begin position="484"/>
        <end position="493"/>
    </location>
</feature>